<dbReference type="EMBL" id="CM037018">
    <property type="protein sequence ID" value="KAH7675185.1"/>
    <property type="molecule type" value="Genomic_DNA"/>
</dbReference>
<evidence type="ECO:0000313" key="2">
    <source>
        <dbReference type="Proteomes" id="UP000827976"/>
    </source>
</evidence>
<reference evidence="2" key="1">
    <citation type="journal article" date="2022" name="Nat. Commun.">
        <title>Chromosome evolution and the genetic basis of agronomically important traits in greater yam.</title>
        <authorList>
            <person name="Bredeson J.V."/>
            <person name="Lyons J.B."/>
            <person name="Oniyinde I.O."/>
            <person name="Okereke N.R."/>
            <person name="Kolade O."/>
            <person name="Nnabue I."/>
            <person name="Nwadili C.O."/>
            <person name="Hribova E."/>
            <person name="Parker M."/>
            <person name="Nwogha J."/>
            <person name="Shu S."/>
            <person name="Carlson J."/>
            <person name="Kariba R."/>
            <person name="Muthemba S."/>
            <person name="Knop K."/>
            <person name="Barton G.J."/>
            <person name="Sherwood A.V."/>
            <person name="Lopez-Montes A."/>
            <person name="Asiedu R."/>
            <person name="Jamnadass R."/>
            <person name="Muchugi A."/>
            <person name="Goodstein D."/>
            <person name="Egesi C.N."/>
            <person name="Featherston J."/>
            <person name="Asfaw A."/>
            <person name="Simpson G.G."/>
            <person name="Dolezel J."/>
            <person name="Hendre P.S."/>
            <person name="Van Deynze A."/>
            <person name="Kumar P.L."/>
            <person name="Obidiegwu J.E."/>
            <person name="Bhattacharjee R."/>
            <person name="Rokhsar D.S."/>
        </authorList>
    </citation>
    <scope>NUCLEOTIDE SEQUENCE [LARGE SCALE GENOMIC DNA]</scope>
    <source>
        <strain evidence="2">cv. TDa95/00328</strain>
    </source>
</reference>
<accession>A0ACB7VM99</accession>
<comment type="caution">
    <text evidence="1">The sequence shown here is derived from an EMBL/GenBank/DDBJ whole genome shotgun (WGS) entry which is preliminary data.</text>
</comment>
<evidence type="ECO:0000313" key="1">
    <source>
        <dbReference type="EMBL" id="KAH7675185.1"/>
    </source>
</evidence>
<sequence>MLRLAARRLPSLARRAVSGSSEFHPLSLRRRHALDSEGLLPPLYNNLDLRWRTGFGSGFLRRFSSVNHRDDIDEAALEEEAEKKMGWLLKLIFIATGSLVAFQFFPYMGDNLLQQSISLLLVKDPLFKRMGASRLARFAVDEFQMPILTFNKHVDERRMKVVEMGGAQKLLDMLEVAKDDKTRKYALKALVALSHSDAAAEVLHQAGAAPIVSCTPDSVEYSEIGTYKSSLLKRFEDLKREAGVN</sequence>
<dbReference type="Proteomes" id="UP000827976">
    <property type="component" value="Chromosome 8"/>
</dbReference>
<protein>
    <submittedName>
        <fullName evidence="1">Armadillo-like helical-containing protein</fullName>
    </submittedName>
</protein>
<name>A0ACB7VM99_DIOAL</name>
<gene>
    <name evidence="1" type="ORF">IHE45_08G121500</name>
</gene>
<proteinExistence type="predicted"/>
<organism evidence="1 2">
    <name type="scientific">Dioscorea alata</name>
    <name type="common">Purple yam</name>
    <dbReference type="NCBI Taxonomy" id="55571"/>
    <lineage>
        <taxon>Eukaryota</taxon>
        <taxon>Viridiplantae</taxon>
        <taxon>Streptophyta</taxon>
        <taxon>Embryophyta</taxon>
        <taxon>Tracheophyta</taxon>
        <taxon>Spermatophyta</taxon>
        <taxon>Magnoliopsida</taxon>
        <taxon>Liliopsida</taxon>
        <taxon>Dioscoreales</taxon>
        <taxon>Dioscoreaceae</taxon>
        <taxon>Dioscorea</taxon>
    </lineage>
</organism>
<keyword evidence="2" id="KW-1185">Reference proteome</keyword>